<dbReference type="InterPro" id="IPR013658">
    <property type="entry name" value="SGL"/>
</dbReference>
<dbReference type="InterPro" id="IPR011042">
    <property type="entry name" value="6-blade_b-propeller_TolB-like"/>
</dbReference>
<dbReference type="SUPFAM" id="SSF63829">
    <property type="entry name" value="Calcium-dependent phosphotriesterase"/>
    <property type="match status" value="1"/>
</dbReference>
<feature type="binding site" evidence="3">
    <location>
        <position position="328"/>
    </location>
    <ligand>
        <name>a divalent metal cation</name>
        <dbReference type="ChEBI" id="CHEBI:60240"/>
    </ligand>
</feature>
<comment type="similarity">
    <text evidence="1">Belongs to the SMP-30/CGR1 family.</text>
</comment>
<evidence type="ECO:0000256" key="2">
    <source>
        <dbReference type="PIRSR" id="PIRSR605511-1"/>
    </source>
</evidence>
<dbReference type="STRING" id="985895.E4ZTW0"/>
<dbReference type="Proteomes" id="UP000002668">
    <property type="component" value="Genome"/>
</dbReference>
<dbReference type="PANTHER" id="PTHR10907:SF47">
    <property type="entry name" value="REGUCALCIN"/>
    <property type="match status" value="1"/>
</dbReference>
<feature type="binding site" evidence="3">
    <location>
        <position position="383"/>
    </location>
    <ligand>
        <name>a divalent metal cation</name>
        <dbReference type="ChEBI" id="CHEBI:60240"/>
    </ligand>
</feature>
<dbReference type="HOGENOM" id="CLU_557847_0_0_1"/>
<evidence type="ECO:0000313" key="7">
    <source>
        <dbReference type="Proteomes" id="UP000002668"/>
    </source>
</evidence>
<evidence type="ECO:0000313" key="6">
    <source>
        <dbReference type="EMBL" id="CBX94670.1"/>
    </source>
</evidence>
<evidence type="ECO:0000256" key="1">
    <source>
        <dbReference type="ARBA" id="ARBA00008853"/>
    </source>
</evidence>
<proteinExistence type="inferred from homology"/>
<gene>
    <name evidence="6" type="ORF">LEMA_P116730.1</name>
</gene>
<dbReference type="EMBL" id="FP929125">
    <property type="protein sequence ID" value="CBX94670.1"/>
    <property type="molecule type" value="Genomic_DNA"/>
</dbReference>
<sequence length="489" mass="53172">MHSKIVRARSIPPSKMLRLRRRNKSALLSVPVWTELKVAGIAGPPSRYGTGTRYQQHLNEQARPKPQLGNPLASLAVPRDAILAAMGATLSKLWASLRTAWTGGATADSGSGNGNGSDAKNTTTQHHPRAQEEADAHPSQKDTGSRPRSGIAKTADADTIMAGVKKYEITEPWLDTHCSLGEGPFWEEDTNTIRFLDVEKQKVFRVDVNAGPSSLKTIKDYDISMGCTADIEGNPSEFVFAGKYGFGIANKTTGAYRWIRRVWSPTEIAASKHEKFRGNDGAVDSQGRFWAGFMFDPLVTSINSEGAVFRLNPDGSLDRPLSNISIPNGTTWNQKDDTMYWADSPDKTIYQFDYDPATGAISNKRPFFVMPKDNRYGERAVPDGHCIDEEGYMWTALHGGSRVLRISPQGEVVAEILVPTLQPTCPCFVGEELFITSAGGTSGEGGKPADKYAGGCFKIHVGVRGLKRFKFKGGEGIEGGKVDGKVVGE</sequence>
<feature type="binding site" evidence="3">
    <location>
        <position position="279"/>
    </location>
    <ligand>
        <name>substrate</name>
    </ligand>
</feature>
<dbReference type="InterPro" id="IPR005511">
    <property type="entry name" value="SMP-30"/>
</dbReference>
<dbReference type="FunCoup" id="E4ZTW0">
    <property type="interactions" value="35"/>
</dbReference>
<name>E4ZTW0_LEPMJ</name>
<dbReference type="VEuPathDB" id="FungiDB:LEMA_P116730.1"/>
<feature type="binding site" evidence="3">
    <location>
        <position position="277"/>
    </location>
    <ligand>
        <name>substrate</name>
    </ligand>
</feature>
<evidence type="ECO:0000256" key="3">
    <source>
        <dbReference type="PIRSR" id="PIRSR605511-2"/>
    </source>
</evidence>
<dbReference type="OMA" id="EADHRFN"/>
<feature type="region of interest" description="Disordered" evidence="4">
    <location>
        <begin position="105"/>
        <end position="155"/>
    </location>
</feature>
<dbReference type="Pfam" id="PF08450">
    <property type="entry name" value="SGL"/>
    <property type="match status" value="1"/>
</dbReference>
<organism evidence="7">
    <name type="scientific">Leptosphaeria maculans (strain JN3 / isolate v23.1.3 / race Av1-4-5-6-7-8)</name>
    <name type="common">Blackleg fungus</name>
    <name type="synonym">Phoma lingam</name>
    <dbReference type="NCBI Taxonomy" id="985895"/>
    <lineage>
        <taxon>Eukaryota</taxon>
        <taxon>Fungi</taxon>
        <taxon>Dikarya</taxon>
        <taxon>Ascomycota</taxon>
        <taxon>Pezizomycotina</taxon>
        <taxon>Dothideomycetes</taxon>
        <taxon>Pleosporomycetidae</taxon>
        <taxon>Pleosporales</taxon>
        <taxon>Pleosporineae</taxon>
        <taxon>Leptosphaeriaceae</taxon>
        <taxon>Plenodomus</taxon>
        <taxon>Plenodomus lingam/Leptosphaeria maculans species complex</taxon>
    </lineage>
</organism>
<keyword evidence="3" id="KW-0479">Metal-binding</keyword>
<comment type="cofactor">
    <cofactor evidence="3">
        <name>Zn(2+)</name>
        <dbReference type="ChEBI" id="CHEBI:29105"/>
    </cofactor>
    <text evidence="3">Binds 1 divalent metal cation per subunit.</text>
</comment>
<feature type="domain" description="SMP-30/Gluconolactonase/LRE-like region" evidence="5">
    <location>
        <begin position="180"/>
        <end position="438"/>
    </location>
</feature>
<feature type="compositionally biased region" description="Basic and acidic residues" evidence="4">
    <location>
        <begin position="129"/>
        <end position="145"/>
    </location>
</feature>
<feature type="active site" description="Proton donor/acceptor" evidence="2">
    <location>
        <position position="383"/>
    </location>
</feature>
<dbReference type="eggNOG" id="KOG4499">
    <property type="taxonomic scope" value="Eukaryota"/>
</dbReference>
<dbReference type="PRINTS" id="PR01790">
    <property type="entry name" value="SMP30FAMILY"/>
</dbReference>
<dbReference type="PANTHER" id="PTHR10907">
    <property type="entry name" value="REGUCALCIN"/>
    <property type="match status" value="1"/>
</dbReference>
<dbReference type="OrthoDB" id="423498at2759"/>
<dbReference type="Gene3D" id="2.120.10.30">
    <property type="entry name" value="TolB, C-terminal domain"/>
    <property type="match status" value="1"/>
</dbReference>
<reference evidence="7" key="1">
    <citation type="journal article" date="2011" name="Nat. Commun.">
        <title>Effector diversification within compartments of the Leptosphaeria maculans genome affected by Repeat-Induced Point mutations.</title>
        <authorList>
            <person name="Rouxel T."/>
            <person name="Grandaubert J."/>
            <person name="Hane J.K."/>
            <person name="Hoede C."/>
            <person name="van de Wouw A.P."/>
            <person name="Couloux A."/>
            <person name="Dominguez V."/>
            <person name="Anthouard V."/>
            <person name="Bally P."/>
            <person name="Bourras S."/>
            <person name="Cozijnsen A.J."/>
            <person name="Ciuffetti L.M."/>
            <person name="Degrave A."/>
            <person name="Dilmaghani A."/>
            <person name="Duret L."/>
            <person name="Fudal I."/>
            <person name="Goodwin S.B."/>
            <person name="Gout L."/>
            <person name="Glaser N."/>
            <person name="Linglin J."/>
            <person name="Kema G.H.J."/>
            <person name="Lapalu N."/>
            <person name="Lawrence C.B."/>
            <person name="May K."/>
            <person name="Meyer M."/>
            <person name="Ollivier B."/>
            <person name="Poulain J."/>
            <person name="Schoch C.L."/>
            <person name="Simon A."/>
            <person name="Spatafora J.W."/>
            <person name="Stachowiak A."/>
            <person name="Turgeon B.G."/>
            <person name="Tyler B.M."/>
            <person name="Vincent D."/>
            <person name="Weissenbach J."/>
            <person name="Amselem J."/>
            <person name="Quesneville H."/>
            <person name="Oliver R.P."/>
            <person name="Wincker P."/>
            <person name="Balesdent M.-H."/>
            <person name="Howlett B.J."/>
        </authorList>
    </citation>
    <scope>NUCLEOTIDE SEQUENCE [LARGE SCALE GENOMIC DNA]</scope>
    <source>
        <strain evidence="7">JN3 / isolate v23.1.3 / race Av1-4-5-6-7-8</strain>
    </source>
</reference>
<dbReference type="InParanoid" id="E4ZTW0"/>
<evidence type="ECO:0000256" key="4">
    <source>
        <dbReference type="SAM" id="MobiDB-lite"/>
    </source>
</evidence>
<keyword evidence="7" id="KW-1185">Reference proteome</keyword>
<keyword evidence="3" id="KW-0862">Zinc</keyword>
<dbReference type="AlphaFoldDB" id="E4ZTW0"/>
<accession>E4ZTW0</accession>
<feature type="binding site" evidence="3">
    <location>
        <position position="182"/>
    </location>
    <ligand>
        <name>a divalent metal cation</name>
        <dbReference type="ChEBI" id="CHEBI:60240"/>
    </ligand>
</feature>
<evidence type="ECO:0000259" key="5">
    <source>
        <dbReference type="Pfam" id="PF08450"/>
    </source>
</evidence>
<dbReference type="GO" id="GO:0004341">
    <property type="term" value="F:gluconolactonase activity"/>
    <property type="evidence" value="ECO:0007669"/>
    <property type="project" value="TreeGrafter"/>
</dbReference>
<dbReference type="GO" id="GO:0005509">
    <property type="term" value="F:calcium ion binding"/>
    <property type="evidence" value="ECO:0007669"/>
    <property type="project" value="TreeGrafter"/>
</dbReference>
<protein>
    <recommendedName>
        <fullName evidence="5">SMP-30/Gluconolactonase/LRE-like region domain-containing protein</fullName>
    </recommendedName>
</protein>
<dbReference type="GeneID" id="13291442"/>